<proteinExistence type="predicted"/>
<organism evidence="1 2">
    <name type="scientific">Melipona quadrifasciata</name>
    <dbReference type="NCBI Taxonomy" id="166423"/>
    <lineage>
        <taxon>Eukaryota</taxon>
        <taxon>Metazoa</taxon>
        <taxon>Ecdysozoa</taxon>
        <taxon>Arthropoda</taxon>
        <taxon>Hexapoda</taxon>
        <taxon>Insecta</taxon>
        <taxon>Pterygota</taxon>
        <taxon>Neoptera</taxon>
        <taxon>Endopterygota</taxon>
        <taxon>Hymenoptera</taxon>
        <taxon>Apocrita</taxon>
        <taxon>Aculeata</taxon>
        <taxon>Apoidea</taxon>
        <taxon>Anthophila</taxon>
        <taxon>Apidae</taxon>
        <taxon>Melipona</taxon>
    </lineage>
</organism>
<evidence type="ECO:0000313" key="2">
    <source>
        <dbReference type="Proteomes" id="UP000053105"/>
    </source>
</evidence>
<reference evidence="1 2" key="1">
    <citation type="submission" date="2015-07" db="EMBL/GenBank/DDBJ databases">
        <title>The genome of Melipona quadrifasciata.</title>
        <authorList>
            <person name="Pan H."/>
            <person name="Kapheim K."/>
        </authorList>
    </citation>
    <scope>NUCLEOTIDE SEQUENCE [LARGE SCALE GENOMIC DNA]</scope>
    <source>
        <strain evidence="1">0111107301</strain>
        <tissue evidence="1">Whole body</tissue>
    </source>
</reference>
<keyword evidence="2" id="KW-1185">Reference proteome</keyword>
<protein>
    <submittedName>
        <fullName evidence="1">Uncharacterized protein</fullName>
    </submittedName>
</protein>
<name>A0A0N0BKG9_9HYME</name>
<gene>
    <name evidence="1" type="ORF">WN51_13045</name>
</gene>
<sequence length="103" mass="11421">MNLSAANNAFPPRRPLRGIRAEHAVQACGGFLWSDVFMNPIGGRQSRTRFTMRSRRGCATRLGKISAACRDGRCIPRYRATGSSVRPTFKSSTLEWASFALKT</sequence>
<evidence type="ECO:0000313" key="1">
    <source>
        <dbReference type="EMBL" id="KOX80561.1"/>
    </source>
</evidence>
<accession>A0A0N0BKG9</accession>
<dbReference type="Proteomes" id="UP000053105">
    <property type="component" value="Unassembled WGS sequence"/>
</dbReference>
<dbReference type="EMBL" id="KQ435700">
    <property type="protein sequence ID" value="KOX80561.1"/>
    <property type="molecule type" value="Genomic_DNA"/>
</dbReference>
<dbReference type="AlphaFoldDB" id="A0A0N0BKG9"/>